<dbReference type="RefSeq" id="WP_092996058.1">
    <property type="nucleotide sequence ID" value="NZ_FMWD01000005.1"/>
</dbReference>
<feature type="chain" id="PRO_5011579762" evidence="1">
    <location>
        <begin position="20"/>
        <end position="151"/>
    </location>
</feature>
<proteinExistence type="predicted"/>
<evidence type="ECO:0000313" key="3">
    <source>
        <dbReference type="EMBL" id="SCZ59967.1"/>
    </source>
</evidence>
<reference evidence="3 4" key="1">
    <citation type="submission" date="2016-10" db="EMBL/GenBank/DDBJ databases">
        <authorList>
            <person name="de Groot N.N."/>
        </authorList>
    </citation>
    <scope>NUCLEOTIDE SEQUENCE [LARGE SCALE GENOMIC DNA]</scope>
    <source>
        <strain evidence="3 4">HLD2</strain>
    </source>
</reference>
<keyword evidence="1" id="KW-0732">Signal</keyword>
<sequence length="151" mass="16672">MKLWLIVGALTALSGGVHAAAPDSAPAPGRDLHAMAPAQLIKRDVYTRFDEDLGKVKKIVVDEQSRRPYVVVKVAGFLGLGVLHIAVPTSDIQLQDEGLIISSEVKKEKVDREYPYLEEHFAEIPTRRPIAELSREPKAEPHGPIVTRVQH</sequence>
<keyword evidence="4" id="KW-1185">Reference proteome</keyword>
<evidence type="ECO:0000259" key="2">
    <source>
        <dbReference type="Pfam" id="PF05239"/>
    </source>
</evidence>
<evidence type="ECO:0000256" key="1">
    <source>
        <dbReference type="SAM" id="SignalP"/>
    </source>
</evidence>
<gene>
    <name evidence="3" type="ORF">SAMN03097708_01958</name>
</gene>
<dbReference type="InterPro" id="IPR027275">
    <property type="entry name" value="PRC-brl_dom"/>
</dbReference>
<protein>
    <submittedName>
        <fullName evidence="3">PRC-barrel domain-containing protein</fullName>
    </submittedName>
</protein>
<feature type="signal peptide" evidence="1">
    <location>
        <begin position="1"/>
        <end position="19"/>
    </location>
</feature>
<dbReference type="AlphaFoldDB" id="A0A1G5QE51"/>
<organism evidence="3 4">
    <name type="scientific">Thiohalomonas denitrificans</name>
    <dbReference type="NCBI Taxonomy" id="415747"/>
    <lineage>
        <taxon>Bacteria</taxon>
        <taxon>Pseudomonadati</taxon>
        <taxon>Pseudomonadota</taxon>
        <taxon>Gammaproteobacteria</taxon>
        <taxon>Thiohalomonadales</taxon>
        <taxon>Thiohalomonadaceae</taxon>
        <taxon>Thiohalomonas</taxon>
    </lineage>
</organism>
<accession>A0A1G5QE51</accession>
<dbReference type="Gene3D" id="2.30.30.240">
    <property type="entry name" value="PRC-barrel domain"/>
    <property type="match status" value="1"/>
</dbReference>
<dbReference type="Proteomes" id="UP000199648">
    <property type="component" value="Unassembled WGS sequence"/>
</dbReference>
<name>A0A1G5QE51_9GAMM</name>
<feature type="domain" description="PRC-barrel" evidence="2">
    <location>
        <begin position="38"/>
        <end position="101"/>
    </location>
</feature>
<dbReference type="Pfam" id="PF05239">
    <property type="entry name" value="PRC"/>
    <property type="match status" value="1"/>
</dbReference>
<evidence type="ECO:0000313" key="4">
    <source>
        <dbReference type="Proteomes" id="UP000199648"/>
    </source>
</evidence>
<dbReference type="EMBL" id="FMWD01000005">
    <property type="protein sequence ID" value="SCZ59967.1"/>
    <property type="molecule type" value="Genomic_DNA"/>
</dbReference>
<dbReference type="OrthoDB" id="6366681at2"/>
<dbReference type="InterPro" id="IPR011033">
    <property type="entry name" value="PRC_barrel-like_sf"/>
</dbReference>
<dbReference type="SUPFAM" id="SSF50346">
    <property type="entry name" value="PRC-barrel domain"/>
    <property type="match status" value="1"/>
</dbReference>